<organism evidence="2 3">
    <name type="scientific">Leishmania martiniquensis</name>
    <dbReference type="NCBI Taxonomy" id="1580590"/>
    <lineage>
        <taxon>Eukaryota</taxon>
        <taxon>Discoba</taxon>
        <taxon>Euglenozoa</taxon>
        <taxon>Kinetoplastea</taxon>
        <taxon>Metakinetoplastina</taxon>
        <taxon>Trypanosomatida</taxon>
        <taxon>Trypanosomatidae</taxon>
        <taxon>Leishmaniinae</taxon>
        <taxon>Leishmania</taxon>
    </lineage>
</organism>
<protein>
    <submittedName>
        <fullName evidence="2">Uncharacterized protein</fullName>
    </submittedName>
</protein>
<evidence type="ECO:0000313" key="3">
    <source>
        <dbReference type="Proteomes" id="UP000673552"/>
    </source>
</evidence>
<dbReference type="KEGG" id="lmat:92510771"/>
<comment type="caution">
    <text evidence="2">The sequence shown here is derived from an EMBL/GenBank/DDBJ whole genome shotgun (WGS) entry which is preliminary data.</text>
</comment>
<proteinExistence type="predicted"/>
<dbReference type="Proteomes" id="UP000673552">
    <property type="component" value="Chromosome 36"/>
</dbReference>
<dbReference type="EMBL" id="JAFEUZ010000036">
    <property type="protein sequence ID" value="KAG5464427.1"/>
    <property type="molecule type" value="Genomic_DNA"/>
</dbReference>
<dbReference type="GeneID" id="92510771"/>
<feature type="compositionally biased region" description="Polar residues" evidence="1">
    <location>
        <begin position="1101"/>
        <end position="1126"/>
    </location>
</feature>
<sequence length="1863" mass="205170">MALHATTHQLTAASKLPLILLSSPPLRQCSSLFQVGSAQVLHPSAIRLQLRDPVPAVSKKRSGGASVSYARQSEIKRRGFNAIIRWCAYHQDTEGHDSAHTCDASEDIADMDSSVLRWVQESISSFSCGQCLVVLTFLCDVLHRRKSDEAVRGSAEATPGALIREFCECISLLTVRSISSEQLEIQPFLILLSAAYGLHRITHDNALQLSSELLESLSSPPALWFALVHQVNLYCRAAEGALSGMVDSTAVEALLTTLLVFDPERSQRFLAAPDRYLTATVAKRLEALIMPALHAARQERKTVASAPASADILVDAELSPESGFSSGSNEYVAASNGAAPLSVASAVVGSRVRVSDFAQIIEHARLAPPACRANLMEYLLCVLRHPSTFTDEERRYLPSIFSAVRSRTLCRRSWVPDYILKCSATMELNVLAEVLCYTKRRSLYRERVCQMLRSRFQRGNGAAPVTESKLEPSIALSLLLNIGLQMPWTLCRPLLWWSLAATPEVLARMPTFPGEEGEPGFNLPTMERLPPRKVPLSHDLCALIHFLVQFPLCSSPHRRSGEAERESGAEMAHITKAVLCSIDWKGCTAKTLSESTRSKGNFTMLSTVAISTLGAYVDGRLTHQYISDDDAMEERAFLNALVLPILRDWNCPRVKRESLPVLVKTVALLTTEETKRRLVTHMIRLTGEGYFCDFFAFACFVAPLAIEWRVATPEHTAYIFRQRHLYIRGTERRAFQHANALKVHTTILLRTVRYVLAIGALDVGNAAVSAARRETVRTWFEQYLLHLTEAESSGKDGALPTDRAGAAAAAAAPPTRETSCAEKSAKETLPTEGAGDAPASDRGNENDTEDGDDALDDEQIAMDETQIDVDAAFTSSVTDADVEEVLSLMLQVGCRQSHRAMLHVARRMSERMSMLGVDEASPAWCTPALAASSDGNAKRSTQPHTWAVHAMNGDPISTTGDEHYFLVLASVPPLAAHFVCAVRVDSFAAPSVLRPAFLRALLASCDLGIFHHVTCAFLIALKRRRSKPTLVEDLQAGVIAFATLQHRLAVKHTEDSQMQSAAVSKSIATFLHHLTLAVSHFHEGQVRFFLTRHLGGDPDASASSERSPTPPHSTASLSTELQSALSQEDVVRDDGDDASEEKDDAESHAAVHAELEACLLRLIPYLQAVELKQLGLAHLQGLCVFFPRASRFMVQQLQPQLSDFSQRELLQLVAQYPAGASEVLALLSEREMYASVDLNDYVAIAKKLPMQISEAIVAAHLPSMTNAWVVRVLSALAARHEEMPLPLLRALLDRVSTAAEDFSESEKSLLMMVLQGYLCFRTECDSLEKRLTQRKSSGTESSVPSIDEMFWATTSTAPIVDEAEQHERREMLRVCCDRLLSLEHISTLEELRSFLISYPPSLHQMREQGVVAKVEQKLLPSILAATPPQWRELAALVQLLAVHHVLPPSTVAIILTSVFGEAQLTSLYELAVATSDSDAVSALAALLQVAAKCAEVTTAGDSSFPLLPITELVLRVFHSVQHWLAALKQLLMATTSCLSGTEETAARHVCGLLLKRSSDLKPSEFARLVQCISRLRAWDLLGVGSKRGLAGTAQGEILSFDRMLASCYERADAHSRCVLLKAIAMDTAVLRRFETIVFPPIQGDVPLLPSEDLELVLIAALQASDEALVEPVLDAIDTRMLPMLDQCRRSAIVRLLQCHAHFNIDDETVVTAALQALERQAATDLKLDVPQLLSLLQAVATLRVLQSPERLLVLCFQRLEKMASTLTPLQQYQVGRLILDLEMGYTSSVNALVLHILDSRDGARGHKQFQAMTEELCDVFEVELPSQLRASRLRKVKSEQRVKDFWSAQRRVKQEAMRHRCQC</sequence>
<evidence type="ECO:0000313" key="2">
    <source>
        <dbReference type="EMBL" id="KAG5464427.1"/>
    </source>
</evidence>
<feature type="region of interest" description="Disordered" evidence="1">
    <location>
        <begin position="1099"/>
        <end position="1147"/>
    </location>
</feature>
<keyword evidence="3" id="KW-1185">Reference proteome</keyword>
<dbReference type="OrthoDB" id="278628at2759"/>
<feature type="compositionally biased region" description="Acidic residues" evidence="1">
    <location>
        <begin position="1134"/>
        <end position="1144"/>
    </location>
</feature>
<dbReference type="RefSeq" id="XP_067174364.1">
    <property type="nucleotide sequence ID" value="XM_067318259.1"/>
</dbReference>
<evidence type="ECO:0000256" key="1">
    <source>
        <dbReference type="SAM" id="MobiDB-lite"/>
    </source>
</evidence>
<feature type="region of interest" description="Disordered" evidence="1">
    <location>
        <begin position="793"/>
        <end position="853"/>
    </location>
</feature>
<gene>
    <name evidence="2" type="ORF">LSCM1_00613</name>
</gene>
<accession>A0A836FKT1</accession>
<name>A0A836FKT1_9TRYP</name>
<reference evidence="2 3" key="1">
    <citation type="submission" date="2021-03" db="EMBL/GenBank/DDBJ databases">
        <title>Leishmania (Mundinia) martiniquensis Genome sequencing and assembly.</title>
        <authorList>
            <person name="Almutairi H."/>
            <person name="Gatherer D."/>
        </authorList>
    </citation>
    <scope>NUCLEOTIDE SEQUENCE [LARGE SCALE GENOMIC DNA]</scope>
    <source>
        <strain evidence="2">LSCM1</strain>
    </source>
</reference>